<keyword evidence="10" id="KW-1185">Reference proteome</keyword>
<dbReference type="Pfam" id="PF00728">
    <property type="entry name" value="Glyco_hydro_20"/>
    <property type="match status" value="1"/>
</dbReference>
<gene>
    <name evidence="9" type="ORF">LNINA_LOCUS8453</name>
</gene>
<evidence type="ECO:0000256" key="6">
    <source>
        <dbReference type="ARBA" id="ARBA00023180"/>
    </source>
</evidence>
<dbReference type="Pfam" id="PF22936">
    <property type="entry name" value="Pol_BBD"/>
    <property type="match status" value="1"/>
</dbReference>
<dbReference type="PRINTS" id="PR00738">
    <property type="entry name" value="GLHYDRLASE20"/>
</dbReference>
<dbReference type="GO" id="GO:0030203">
    <property type="term" value="P:glycosaminoglycan metabolic process"/>
    <property type="evidence" value="ECO:0007669"/>
    <property type="project" value="TreeGrafter"/>
</dbReference>
<keyword evidence="7" id="KW-0326">Glycosidase</keyword>
<keyword evidence="6" id="KW-0325">Glycoprotein</keyword>
<dbReference type="InterPro" id="IPR025724">
    <property type="entry name" value="GAG-pre-integrase_dom"/>
</dbReference>
<dbReference type="Pfam" id="PF00665">
    <property type="entry name" value="rve"/>
    <property type="match status" value="1"/>
</dbReference>
<feature type="domain" description="Integrase catalytic" evidence="8">
    <location>
        <begin position="491"/>
        <end position="658"/>
    </location>
</feature>
<dbReference type="InterPro" id="IPR001584">
    <property type="entry name" value="Integrase_cat-core"/>
</dbReference>
<dbReference type="EC" id="3.2.1.52" evidence="3"/>
<dbReference type="InterPro" id="IPR029018">
    <property type="entry name" value="Hex-like_dom2"/>
</dbReference>
<dbReference type="PANTHER" id="PTHR22600">
    <property type="entry name" value="BETA-HEXOSAMINIDASE"/>
    <property type="match status" value="1"/>
</dbReference>
<proteinExistence type="inferred from homology"/>
<evidence type="ECO:0000256" key="5">
    <source>
        <dbReference type="ARBA" id="ARBA00022801"/>
    </source>
</evidence>
<dbReference type="GO" id="GO:0042575">
    <property type="term" value="C:DNA polymerase complex"/>
    <property type="evidence" value="ECO:0007669"/>
    <property type="project" value="UniProtKB-ARBA"/>
</dbReference>
<dbReference type="Pfam" id="PF14223">
    <property type="entry name" value="Retrotran_gag_2"/>
    <property type="match status" value="1"/>
</dbReference>
<dbReference type="PANTHER" id="PTHR22600:SF3">
    <property type="entry name" value="BETA-HEXOSAMINIDASE FDL-RELATED"/>
    <property type="match status" value="1"/>
</dbReference>
<comment type="similarity">
    <text evidence="2">Belongs to the glycosyl hydrolase 20 family.</text>
</comment>
<dbReference type="SUPFAM" id="SSF51445">
    <property type="entry name" value="(Trans)glycosidases"/>
    <property type="match status" value="1"/>
</dbReference>
<dbReference type="PROSITE" id="PS50994">
    <property type="entry name" value="INTEGRASE"/>
    <property type="match status" value="1"/>
</dbReference>
<dbReference type="SUPFAM" id="SSF53098">
    <property type="entry name" value="Ribonuclease H-like"/>
    <property type="match status" value="1"/>
</dbReference>
<dbReference type="Pfam" id="PF07727">
    <property type="entry name" value="RVT_2"/>
    <property type="match status" value="1"/>
</dbReference>
<organism evidence="9 10">
    <name type="scientific">Leptosia nina</name>
    <dbReference type="NCBI Taxonomy" id="320188"/>
    <lineage>
        <taxon>Eukaryota</taxon>
        <taxon>Metazoa</taxon>
        <taxon>Ecdysozoa</taxon>
        <taxon>Arthropoda</taxon>
        <taxon>Hexapoda</taxon>
        <taxon>Insecta</taxon>
        <taxon>Pterygota</taxon>
        <taxon>Neoptera</taxon>
        <taxon>Endopterygota</taxon>
        <taxon>Lepidoptera</taxon>
        <taxon>Glossata</taxon>
        <taxon>Ditrysia</taxon>
        <taxon>Papilionoidea</taxon>
        <taxon>Pieridae</taxon>
        <taxon>Pierinae</taxon>
        <taxon>Leptosia</taxon>
    </lineage>
</organism>
<dbReference type="InterPro" id="IPR025705">
    <property type="entry name" value="Beta_hexosaminidase_sua/sub"/>
</dbReference>
<dbReference type="InterPro" id="IPR054722">
    <property type="entry name" value="PolX-like_BBD"/>
</dbReference>
<dbReference type="GO" id="GO:0071897">
    <property type="term" value="P:DNA biosynthetic process"/>
    <property type="evidence" value="ECO:0007669"/>
    <property type="project" value="UniProtKB-ARBA"/>
</dbReference>
<dbReference type="InterPro" id="IPR012337">
    <property type="entry name" value="RNaseH-like_sf"/>
</dbReference>
<dbReference type="InterPro" id="IPR013103">
    <property type="entry name" value="RVT_2"/>
</dbReference>
<accession>A0AAV1JKK2</accession>
<dbReference type="InterPro" id="IPR057670">
    <property type="entry name" value="SH3_retrovirus"/>
</dbReference>
<dbReference type="GO" id="GO:0016231">
    <property type="term" value="F:beta-N-acetylglucosaminidase activity"/>
    <property type="evidence" value="ECO:0007669"/>
    <property type="project" value="TreeGrafter"/>
</dbReference>
<dbReference type="GO" id="GO:0005886">
    <property type="term" value="C:plasma membrane"/>
    <property type="evidence" value="ECO:0007669"/>
    <property type="project" value="TreeGrafter"/>
</dbReference>
<evidence type="ECO:0000256" key="3">
    <source>
        <dbReference type="ARBA" id="ARBA00012663"/>
    </source>
</evidence>
<reference evidence="9 10" key="1">
    <citation type="submission" date="2023-11" db="EMBL/GenBank/DDBJ databases">
        <authorList>
            <person name="Okamura Y."/>
        </authorList>
    </citation>
    <scope>NUCLEOTIDE SEQUENCE [LARGE SCALE GENOMIC DNA]</scope>
</reference>
<dbReference type="InterPro" id="IPR017853">
    <property type="entry name" value="GH"/>
</dbReference>
<dbReference type="InterPro" id="IPR015883">
    <property type="entry name" value="Glyco_hydro_20_cat"/>
</dbReference>
<dbReference type="Gene3D" id="3.30.379.10">
    <property type="entry name" value="Chitobiase/beta-hexosaminidase domain 2-like"/>
    <property type="match status" value="1"/>
</dbReference>
<evidence type="ECO:0000256" key="1">
    <source>
        <dbReference type="ARBA" id="ARBA00001231"/>
    </source>
</evidence>
<protein>
    <recommendedName>
        <fullName evidence="3">beta-N-acetylhexosaminidase</fullName>
        <ecNumber evidence="3">3.2.1.52</ecNumber>
    </recommendedName>
</protein>
<dbReference type="Pfam" id="PF25597">
    <property type="entry name" value="SH3_retrovirus"/>
    <property type="match status" value="1"/>
</dbReference>
<dbReference type="SUPFAM" id="SSF56672">
    <property type="entry name" value="DNA/RNA polymerases"/>
    <property type="match status" value="1"/>
</dbReference>
<dbReference type="GO" id="GO:0003676">
    <property type="term" value="F:nucleic acid binding"/>
    <property type="evidence" value="ECO:0007669"/>
    <property type="project" value="InterPro"/>
</dbReference>
<dbReference type="Gene3D" id="3.30.420.10">
    <property type="entry name" value="Ribonuclease H-like superfamily/Ribonuclease H"/>
    <property type="match status" value="1"/>
</dbReference>
<comment type="catalytic activity">
    <reaction evidence="1">
        <text>Hydrolysis of terminal non-reducing N-acetyl-D-hexosamine residues in N-acetyl-beta-D-hexosaminides.</text>
        <dbReference type="EC" id="3.2.1.52"/>
    </reaction>
</comment>
<evidence type="ECO:0000256" key="4">
    <source>
        <dbReference type="ARBA" id="ARBA00022750"/>
    </source>
</evidence>
<evidence type="ECO:0000313" key="9">
    <source>
        <dbReference type="EMBL" id="CAK1549123.1"/>
    </source>
</evidence>
<dbReference type="Proteomes" id="UP001497472">
    <property type="component" value="Unassembled WGS sequence"/>
</dbReference>
<dbReference type="InterPro" id="IPR043502">
    <property type="entry name" value="DNA/RNA_pol_sf"/>
</dbReference>
<dbReference type="GO" id="GO:0004190">
    <property type="term" value="F:aspartic-type endopeptidase activity"/>
    <property type="evidence" value="ECO:0007669"/>
    <property type="project" value="UniProtKB-KW"/>
</dbReference>
<dbReference type="Pfam" id="PF13976">
    <property type="entry name" value="gag_pre-integrs"/>
    <property type="match status" value="1"/>
</dbReference>
<dbReference type="Gene3D" id="3.20.20.80">
    <property type="entry name" value="Glycosidases"/>
    <property type="match status" value="1"/>
</dbReference>
<dbReference type="Pfam" id="PF14845">
    <property type="entry name" value="Glycohydro_20b2"/>
    <property type="match status" value="1"/>
</dbReference>
<dbReference type="SUPFAM" id="SSF55545">
    <property type="entry name" value="beta-N-acetylhexosaminidase-like domain"/>
    <property type="match status" value="1"/>
</dbReference>
<dbReference type="GO" id="GO:0015074">
    <property type="term" value="P:DNA integration"/>
    <property type="evidence" value="ECO:0007669"/>
    <property type="project" value="InterPro"/>
</dbReference>
<evidence type="ECO:0000313" key="10">
    <source>
        <dbReference type="Proteomes" id="UP001497472"/>
    </source>
</evidence>
<evidence type="ECO:0000256" key="2">
    <source>
        <dbReference type="ARBA" id="ARBA00006285"/>
    </source>
</evidence>
<keyword evidence="4" id="KW-0064">Aspartyl protease</keyword>
<comment type="caution">
    <text evidence="9">The sequence shown here is derived from an EMBL/GenBank/DDBJ whole genome shotgun (WGS) entry which is preliminary data.</text>
</comment>
<evidence type="ECO:0000259" key="8">
    <source>
        <dbReference type="PROSITE" id="PS50994"/>
    </source>
</evidence>
<dbReference type="InterPro" id="IPR029019">
    <property type="entry name" value="HEX_eukaryotic_N"/>
</dbReference>
<evidence type="ECO:0000256" key="7">
    <source>
        <dbReference type="ARBA" id="ARBA00023295"/>
    </source>
</evidence>
<dbReference type="CDD" id="cd09272">
    <property type="entry name" value="RNase_HI_RT_Ty1"/>
    <property type="match status" value="1"/>
</dbReference>
<dbReference type="InterPro" id="IPR036397">
    <property type="entry name" value="RNaseH_sf"/>
</dbReference>
<keyword evidence="4" id="KW-0645">Protease</keyword>
<dbReference type="EMBL" id="CAVLEF010000011">
    <property type="protein sequence ID" value="CAK1549123.1"/>
    <property type="molecule type" value="Genomic_DNA"/>
</dbReference>
<name>A0AAV1JKK2_9NEOP</name>
<keyword evidence="5" id="KW-0378">Hydrolase</keyword>
<dbReference type="GO" id="GO:0005975">
    <property type="term" value="P:carbohydrate metabolic process"/>
    <property type="evidence" value="ECO:0007669"/>
    <property type="project" value="InterPro"/>
</dbReference>
<sequence length="2052" mass="235078">MSTPSTSCKIDIGRLEGKENWSTWRCKVLLLLRGTPGGLDAISGNLKPPTYPEADGTSADQTIALNKYHKALQDYNEKDSTAMLMLLANMSDNTLQKVMRLTSAKQIWDELHTLFDGTSEDKSYNLCYSFFSYKKDPLHDMSMHISKLKNIWHELKVELQKDESKYNLPEILLICKILETLPDDSYFPFKSSWMLMSKKDRNIENLTAQICCYERSLMNKEEETETQALTIQKSFRKIKKKCGYCKLIGHNVKQCRKWIADGKPPKESQTSKDQANNQNLSLNLMQVETNEAVTNFEDLENWYVDNGATSHVTCKPDIFSSFQHFTTNQTVTTANGSTTEAIGKGTVELIADVHGRQEHITLCDVWYVPAIRRNLFSVLAAQDKLQNSVFTSEREICQLINNGKVNLIGTRVKNGGLYKLKVKTIRISTSQVNTLSTQNTLQLYHERFAHQNKRHVKNLIERELNIKVKLDSELCTGCVYGKTHRRKFGTRERAKEAGNIIHSDVCGPFPNSFSKLRYFVLFKDDYSNFRHVYFIKHKSEVKDKLVQMIKETKTAGHNIKTIISDNGGEFKNEAIEKILDLHGIQHRFTMPYTPEQNGSSERENRTLVEAARTMMHAHEELPLACWSELVNTAAYVLNRTGPTSQEGKSPFELWFGKKPGIKHLRIIGTECFAHVPKQKRTKMSKKAVKCILIGYDGDDGYRLLQYNHNSEPMLIRSRDVIFKESLIKSVGLESDISELDKDVEENDTEITLNFPKATESQPMFEAREDISQDVEVLPQTSNDLHQHEEDLDDSSSEPHYDRILRDRSKLQAPIRYGDFIANISINDDPMTYKDAINSPQKTEWLDAMKSEINALNDNNTWFLVDRPKDRKLISCKWVFKKKINADGSLDNIAANEGLTLIQFDVVTAFLNGTLDEDIYMNQPEGFNDGTNKVCKLKRSLYGLKQAPRCWNKCIVDYLKTIGFKQSESDPCLFIRMILNKQQKAESKTIIGLYVDDGLIASTNQKESLKFLIELKRRFKITTKPTSYFLGLEINNKKDGSIMVSQKLYTKKILERFGMGDCKAVSTPIIKESQSDAETDNEKVKFPYREAVGALAYLMTGTRPDISYAVSIVSRTLDNPMNEDVLKVKRIFRYLKGTLDSAIVYKKGHKPGVLECYSDSDHGGDRSTGRSTSGIMCIYAGGVISWASRKQTSVAISSTEAEIVAASEAAREIVWLRRLFNEITIIKDIPILQIDNDAVIKLAQNPELHRRTKHIAIRHFYVRELVTDKELLVKYVPTEYQCADILTKPMDLYEIEDFPKKIYIMTSVLLFHCCMNSQKGQVDKDICVALSSFEQEVILKFCEALCQMEVTVNNINTAIKEAFETRTRVMNIESKTDTSNSSMQIVPSADRQKERKPKLTFKSSITVLPSVITDTSMSKSSFEAYSDLSNYQVAYGRFDTMEVTSSDSKDTEESLCKSQKPLDHQKSKCQEDCACTKCITSKTCCGDPGRSTVECDQPVKKIMYVTPDWLWHCNNGFCNKVFRPTKNENMHSSMSRCKLLCSGPQLWPHPIGYTYFSKTIVNLATSRLEYKFQSIPSDAVHQYLAEAFKLFLKDLARLEKIDTKSREQLIEPVKKMIIQIDIESDFDPRLRINTDEAYMVKIDTIKHQVFIKVSAVSFCGVRHGLETLTQLILLDQSTGNLITLSHAVVKDAPTYKYRGLMVDTGRNYIPVMDLVRTIDAMAMCKLNTFHWRISDVTSFPLKLTKVPQLFEYGAYDKTMLYTKEDVKMIVKRAGVRGIRVLIEVALPGPVGRPWSWLPEASCPTKTENLTCDNLPCLRVLMRESVFEIIQNIYTEILELTKVDDVFHLSDGVFSLSRCKNLLEDRDGYLDKALYILRMANKGFLPKLPIVWYSLHLLRDFEAKVWERLGVQLYDWTHSPQEQYLSQFKVIHSTKWDLSCEIKKQRCTKYRTWQEMYSWKSWRNIEVFTIEGGEAILWTDLVDTGNLDEHLWPRAAAVAERLWSDMVANSSATKFVYLRLDTHRWRMLLRGIKVQPIWPAWCSFNPGTCLERIP</sequence>